<dbReference type="Pfam" id="PF00899">
    <property type="entry name" value="ThiF"/>
    <property type="match status" value="1"/>
</dbReference>
<name>A0A1U7NGY1_9FIRM</name>
<comment type="caution">
    <text evidence="3">The sequence shown here is derived from an EMBL/GenBank/DDBJ whole genome shotgun (WGS) entry which is preliminary data.</text>
</comment>
<keyword evidence="1" id="KW-0472">Membrane</keyword>
<protein>
    <recommendedName>
        <fullName evidence="2">THIF-type NAD/FAD binding fold domain-containing protein</fullName>
    </recommendedName>
</protein>
<dbReference type="InterPro" id="IPR035985">
    <property type="entry name" value="Ubiquitin-activating_enz"/>
</dbReference>
<reference evidence="3 4" key="1">
    <citation type="submission" date="2016-11" db="EMBL/GenBank/DDBJ databases">
        <title>Description of two novel members of the family Erysipelotrichaceae: Ileibacterium lipovorans gen. nov., sp. nov. and Dubosiella newyorkensis, gen. nov., sp. nov.</title>
        <authorList>
            <person name="Cox L.M."/>
            <person name="Sohn J."/>
            <person name="Tyrrell K.L."/>
            <person name="Citron D.M."/>
            <person name="Lawson P.A."/>
            <person name="Patel N.B."/>
            <person name="Iizumi T."/>
            <person name="Perez-Perez G.I."/>
            <person name="Goldstein E.J."/>
            <person name="Blaser M.J."/>
        </authorList>
    </citation>
    <scope>NUCLEOTIDE SEQUENCE [LARGE SCALE GENOMIC DNA]</scope>
    <source>
        <strain evidence="3 4">NYU-BL-A3</strain>
    </source>
</reference>
<dbReference type="RefSeq" id="WP_075818800.1">
    <property type="nucleotide sequence ID" value="NZ_CAOUMU010000038.1"/>
</dbReference>
<feature type="transmembrane region" description="Helical" evidence="1">
    <location>
        <begin position="202"/>
        <end position="223"/>
    </location>
</feature>
<dbReference type="AlphaFoldDB" id="A0A1U7NGY1"/>
<evidence type="ECO:0000313" key="3">
    <source>
        <dbReference type="EMBL" id="OLU40693.1"/>
    </source>
</evidence>
<dbReference type="PANTHER" id="PTHR43267">
    <property type="entry name" value="TRNA THREONYLCARBAMOYLADENOSINE DEHYDRATASE"/>
    <property type="match status" value="1"/>
</dbReference>
<evidence type="ECO:0000313" key="4">
    <source>
        <dbReference type="Proteomes" id="UP000186341"/>
    </source>
</evidence>
<dbReference type="PANTHER" id="PTHR43267:SF1">
    <property type="entry name" value="TRNA THREONYLCARBAMOYLADENOSINE DEHYDRATASE"/>
    <property type="match status" value="1"/>
</dbReference>
<organism evidence="3 4">
    <name type="scientific">Ileibacterium valens</name>
    <dbReference type="NCBI Taxonomy" id="1862668"/>
    <lineage>
        <taxon>Bacteria</taxon>
        <taxon>Bacillati</taxon>
        <taxon>Bacillota</taxon>
        <taxon>Erysipelotrichia</taxon>
        <taxon>Erysipelotrichales</taxon>
        <taxon>Erysipelotrichaceae</taxon>
        <taxon>Ileibacterium</taxon>
    </lineage>
</organism>
<dbReference type="GeneID" id="82202486"/>
<keyword evidence="1" id="KW-1133">Transmembrane helix</keyword>
<proteinExistence type="predicted"/>
<keyword evidence="4" id="KW-1185">Reference proteome</keyword>
<dbReference type="EMBL" id="MPJW01000100">
    <property type="protein sequence ID" value="OLU40693.1"/>
    <property type="molecule type" value="Genomic_DNA"/>
</dbReference>
<dbReference type="GO" id="GO:0061503">
    <property type="term" value="F:tRNA threonylcarbamoyladenosine dehydratase"/>
    <property type="evidence" value="ECO:0007669"/>
    <property type="project" value="TreeGrafter"/>
</dbReference>
<dbReference type="GO" id="GO:0061504">
    <property type="term" value="P:cyclic threonylcarbamoyladenosine biosynthetic process"/>
    <property type="evidence" value="ECO:0007669"/>
    <property type="project" value="TreeGrafter"/>
</dbReference>
<evidence type="ECO:0000256" key="1">
    <source>
        <dbReference type="SAM" id="Phobius"/>
    </source>
</evidence>
<dbReference type="GO" id="GO:0008641">
    <property type="term" value="F:ubiquitin-like modifier activating enzyme activity"/>
    <property type="evidence" value="ECO:0007669"/>
    <property type="project" value="InterPro"/>
</dbReference>
<sequence>MSESAQRTALLLSEEGLEKLKNARILVCGTGGVGSFAVEALARTGIGSLILIDKDVVEASNINRQLPARLDTIGKKKVHVLKEHVANLNPEIEVIPIAEFYDENMNERIRELHPDFILDCIDSIKSKKDLIQLALNEEIPIISSMGMARKKDPSQIEVCEVEKTSYDPIAKNIRIWKRKNKIRKKIMVASSKEKPMDMEQGSVLPSAIFVPATAGLLMANYAVMKLLED</sequence>
<dbReference type="InterPro" id="IPR045886">
    <property type="entry name" value="ThiF/MoeB/HesA"/>
</dbReference>
<dbReference type="OrthoDB" id="9804150at2"/>
<accession>A0A1U7NGY1</accession>
<dbReference type="Proteomes" id="UP000186341">
    <property type="component" value="Unassembled WGS sequence"/>
</dbReference>
<dbReference type="CDD" id="cd00755">
    <property type="entry name" value="YgdL_like"/>
    <property type="match status" value="1"/>
</dbReference>
<evidence type="ECO:0000259" key="2">
    <source>
        <dbReference type="Pfam" id="PF00899"/>
    </source>
</evidence>
<gene>
    <name evidence="3" type="ORF">BO222_04555</name>
</gene>
<dbReference type="Gene3D" id="3.40.50.720">
    <property type="entry name" value="NAD(P)-binding Rossmann-like Domain"/>
    <property type="match status" value="1"/>
</dbReference>
<dbReference type="SUPFAM" id="SSF69572">
    <property type="entry name" value="Activating enzymes of the ubiquitin-like proteins"/>
    <property type="match status" value="1"/>
</dbReference>
<dbReference type="InterPro" id="IPR000594">
    <property type="entry name" value="ThiF_NAD_FAD-bd"/>
</dbReference>
<feature type="domain" description="THIF-type NAD/FAD binding fold" evidence="2">
    <location>
        <begin position="10"/>
        <end position="156"/>
    </location>
</feature>
<keyword evidence="1" id="KW-0812">Transmembrane</keyword>